<keyword evidence="4" id="KW-0843">Virulence</keyword>
<evidence type="ECO:0000313" key="6">
    <source>
        <dbReference type="EMBL" id="MFC6334241.1"/>
    </source>
</evidence>
<dbReference type="PANTHER" id="PTHR37003:SF2">
    <property type="entry name" value="PESTICIDAL CRYSTAL PROTEIN N-TERMINAL DOMAIN-CONTAINING PROTEIN"/>
    <property type="match status" value="1"/>
</dbReference>
<dbReference type="InterPro" id="IPR036404">
    <property type="entry name" value="Jacalin-like_lectin_dom_sf"/>
</dbReference>
<proteinExistence type="inferred from homology"/>
<dbReference type="Gene3D" id="1.20.190.10">
    <property type="entry name" value="Pesticidal crystal protein, N-terminal domain"/>
    <property type="match status" value="1"/>
</dbReference>
<dbReference type="EMBL" id="JBHSTE010000005">
    <property type="protein sequence ID" value="MFC6334241.1"/>
    <property type="molecule type" value="Genomic_DNA"/>
</dbReference>
<dbReference type="RefSeq" id="WP_379236550.1">
    <property type="nucleotide sequence ID" value="NZ_JBHSTE010000005.1"/>
</dbReference>
<comment type="caution">
    <text evidence="6">The sequence shown here is derived from an EMBL/GenBank/DDBJ whole genome shotgun (WGS) entry which is preliminary data.</text>
</comment>
<comment type="similarity">
    <text evidence="1">Belongs to the delta endotoxin family.</text>
</comment>
<evidence type="ECO:0000313" key="7">
    <source>
        <dbReference type="Proteomes" id="UP001596233"/>
    </source>
</evidence>
<protein>
    <submittedName>
        <fullName evidence="6">Insecticidal delta-endotoxin Cry8Ea1 family protein</fullName>
    </submittedName>
</protein>
<name>A0ABW1V9Y5_9BACL</name>
<evidence type="ECO:0000256" key="1">
    <source>
        <dbReference type="ARBA" id="ARBA00007819"/>
    </source>
</evidence>
<organism evidence="6 7">
    <name type="scientific">Paenibacillus septentrionalis</name>
    <dbReference type="NCBI Taxonomy" id="429342"/>
    <lineage>
        <taxon>Bacteria</taxon>
        <taxon>Bacillati</taxon>
        <taxon>Bacillota</taxon>
        <taxon>Bacilli</taxon>
        <taxon>Bacillales</taxon>
        <taxon>Paenibacillaceae</taxon>
        <taxon>Paenibacillus</taxon>
    </lineage>
</organism>
<dbReference type="Pfam" id="PF03945">
    <property type="entry name" value="Endotoxin_N"/>
    <property type="match status" value="1"/>
</dbReference>
<evidence type="ECO:0000259" key="5">
    <source>
        <dbReference type="Pfam" id="PF03945"/>
    </source>
</evidence>
<dbReference type="PANTHER" id="PTHR37003">
    <property type="entry name" value="ENDOTOXIN_N DOMAIN-CONTAINING PROTEIN-RELATED"/>
    <property type="match status" value="1"/>
</dbReference>
<dbReference type="Proteomes" id="UP001596233">
    <property type="component" value="Unassembled WGS sequence"/>
</dbReference>
<sequence length="479" mass="53880">MMSSNQQAVNQGQLVNEVPELAQLKYEIDYNNAALVIISTGLGQVPAVGFVLSALVEIFWPSSQQDVWAEIESKVEQLVDQKISDLVYKQVEESLMGLHNNLNEYLWAVQHTQDKNLITQKFNIAHGHFIQELPHFQSKGYELLLLPLFTQFANLHLSLLRDGVLYGADWGWSEDIQRHQHEQITTTIEQYTTYTDEIYTNALNDTKSKAPSNKHFTEPFNTINRFTREMTLTVLDFKTLWSYYDPTLYPDPVQIYLDREIYSDAIGTADDSGPIHLPSPPTTPITKIEVWSGTRIDACQVTYEQGGGPDGVTQTPRMGNKDGGAANVFDLTTLGPVTGVKTQSGTILDAWWFTFSDGSTSIRLGGDSGSYKNYFSYPDEILSSIKIMGVSNYFKTADCAVFGFKFNQASTIPESAVLRTMYVASPAKMSPQELARYVGAEDVDKLGACIQEWSELYQWDAMRQARWEKIGMTIELSQP</sequence>
<feature type="domain" description="Pesticidal crystal protein" evidence="5">
    <location>
        <begin position="37"/>
        <end position="245"/>
    </location>
</feature>
<keyword evidence="7" id="KW-1185">Reference proteome</keyword>
<evidence type="ECO:0000256" key="4">
    <source>
        <dbReference type="ARBA" id="ARBA00023026"/>
    </source>
</evidence>
<dbReference type="SUPFAM" id="SSF51101">
    <property type="entry name" value="Mannose-binding lectins"/>
    <property type="match status" value="1"/>
</dbReference>
<gene>
    <name evidence="6" type="ORF">ACFP56_16555</name>
</gene>
<dbReference type="InterPro" id="IPR036716">
    <property type="entry name" value="Pest_crys_N_sf"/>
</dbReference>
<dbReference type="InterPro" id="IPR005639">
    <property type="entry name" value="Pest_crys_dom_I"/>
</dbReference>
<evidence type="ECO:0000256" key="2">
    <source>
        <dbReference type="ARBA" id="ARBA00022656"/>
    </source>
</evidence>
<dbReference type="SUPFAM" id="SSF56849">
    <property type="entry name" value="delta-Endotoxin (insectocide), N-terminal domain"/>
    <property type="match status" value="1"/>
</dbReference>
<keyword evidence="3" id="KW-0749">Sporulation</keyword>
<evidence type="ECO:0000256" key="3">
    <source>
        <dbReference type="ARBA" id="ARBA00022969"/>
    </source>
</evidence>
<dbReference type="InterPro" id="IPR038979">
    <property type="entry name" value="Pest_crys"/>
</dbReference>
<accession>A0ABW1V9Y5</accession>
<dbReference type="Gene3D" id="2.100.10.30">
    <property type="entry name" value="Jacalin-like lectin domain"/>
    <property type="match status" value="1"/>
</dbReference>
<keyword evidence="2" id="KW-0800">Toxin</keyword>
<reference evidence="7" key="1">
    <citation type="journal article" date="2019" name="Int. J. Syst. Evol. Microbiol.">
        <title>The Global Catalogue of Microorganisms (GCM) 10K type strain sequencing project: providing services to taxonomists for standard genome sequencing and annotation.</title>
        <authorList>
            <consortium name="The Broad Institute Genomics Platform"/>
            <consortium name="The Broad Institute Genome Sequencing Center for Infectious Disease"/>
            <person name="Wu L."/>
            <person name="Ma J."/>
        </authorList>
    </citation>
    <scope>NUCLEOTIDE SEQUENCE [LARGE SCALE GENOMIC DNA]</scope>
    <source>
        <strain evidence="7">PCU 280</strain>
    </source>
</reference>